<keyword evidence="5" id="KW-0446">Lipid-binding</keyword>
<keyword evidence="3" id="KW-0831">Ubiquinone biosynthesis</keyword>
<evidence type="ECO:0000256" key="2">
    <source>
        <dbReference type="ARBA" id="ARBA00010766"/>
    </source>
</evidence>
<keyword evidence="4" id="KW-0809">Transit peptide</keyword>
<comment type="pathway">
    <text evidence="1">Cofactor biosynthesis; ubiquinone biosynthesis.</text>
</comment>
<dbReference type="InterPro" id="IPR013718">
    <property type="entry name" value="COQ9_C"/>
</dbReference>
<evidence type="ECO:0000256" key="6">
    <source>
        <dbReference type="ARBA" id="ARBA00058104"/>
    </source>
</evidence>
<organism evidence="8 9">
    <name type="scientific">Thalassobius vesicularis</name>
    <dbReference type="NCBI Taxonomy" id="1294297"/>
    <lineage>
        <taxon>Bacteria</taxon>
        <taxon>Pseudomonadati</taxon>
        <taxon>Pseudomonadota</taxon>
        <taxon>Alphaproteobacteria</taxon>
        <taxon>Rhodobacterales</taxon>
        <taxon>Roseobacteraceae</taxon>
        <taxon>Thalassovita</taxon>
    </lineage>
</organism>
<evidence type="ECO:0000256" key="4">
    <source>
        <dbReference type="ARBA" id="ARBA00022946"/>
    </source>
</evidence>
<dbReference type="Gene3D" id="1.10.357.10">
    <property type="entry name" value="Tetracycline Repressor, domain 2"/>
    <property type="match status" value="1"/>
</dbReference>
<dbReference type="RefSeq" id="WP_136337448.1">
    <property type="nucleotide sequence ID" value="NZ_SSMD01000001.1"/>
</dbReference>
<evidence type="ECO:0000313" key="8">
    <source>
        <dbReference type="EMBL" id="THD76504.1"/>
    </source>
</evidence>
<feature type="domain" description="COQ9 C-terminal" evidence="7">
    <location>
        <begin position="114"/>
        <end position="184"/>
    </location>
</feature>
<protein>
    <submittedName>
        <fullName evidence="8">COQ9 family protein</fullName>
    </submittedName>
</protein>
<evidence type="ECO:0000256" key="1">
    <source>
        <dbReference type="ARBA" id="ARBA00004749"/>
    </source>
</evidence>
<dbReference type="Proteomes" id="UP000306113">
    <property type="component" value="Unassembled WGS sequence"/>
</dbReference>
<reference evidence="8 9" key="1">
    <citation type="submission" date="2019-04" db="EMBL/GenBank/DDBJ databases">
        <title>Draft genome sequence of Youngimonas vesicularis.</title>
        <authorList>
            <person name="Hameed A."/>
        </authorList>
    </citation>
    <scope>NUCLEOTIDE SEQUENCE [LARGE SCALE GENOMIC DNA]</scope>
    <source>
        <strain evidence="8 9">CC-AMW-E</strain>
    </source>
</reference>
<dbReference type="GO" id="GO:0006744">
    <property type="term" value="P:ubiquinone biosynthetic process"/>
    <property type="evidence" value="ECO:0007669"/>
    <property type="project" value="UniProtKB-KW"/>
</dbReference>
<evidence type="ECO:0000259" key="7">
    <source>
        <dbReference type="Pfam" id="PF08511"/>
    </source>
</evidence>
<accession>A0A4S3MFJ8</accession>
<dbReference type="NCBIfam" id="TIGR02396">
    <property type="entry name" value="diverge_rpsU"/>
    <property type="match status" value="1"/>
</dbReference>
<name>A0A4S3MFJ8_9RHOB</name>
<dbReference type="EMBL" id="SSMD01000001">
    <property type="protein sequence ID" value="THD76504.1"/>
    <property type="molecule type" value="Genomic_DNA"/>
</dbReference>
<dbReference type="InterPro" id="IPR012762">
    <property type="entry name" value="Ubiq_biosynth_COQ9"/>
</dbReference>
<comment type="similarity">
    <text evidence="2">Belongs to the COQ9 family.</text>
</comment>
<dbReference type="PANTHER" id="PTHR21427">
    <property type="entry name" value="UBIQUINONE BIOSYNTHESIS PROTEIN COQ9, MITOCHONDRIAL"/>
    <property type="match status" value="1"/>
</dbReference>
<dbReference type="Pfam" id="PF08511">
    <property type="entry name" value="COQ9"/>
    <property type="match status" value="1"/>
</dbReference>
<comment type="function">
    <text evidence="6">Membrane-associated protein that warps the membrane surface to access and bind aromatic isoprenes with high specificity, including ubiquinone (CoQ) isoprene intermediates and presents them directly to COQ7, therefore facilitating the COQ7-mediated hydroxylase step. Participates in the biosynthesis of coenzyme Q, also named ubiquinone, an essential lipid-soluble electron transporter for aerobic cellular respiration.</text>
</comment>
<dbReference type="AlphaFoldDB" id="A0A4S3MFJ8"/>
<evidence type="ECO:0000313" key="9">
    <source>
        <dbReference type="Proteomes" id="UP000306113"/>
    </source>
</evidence>
<evidence type="ECO:0000256" key="3">
    <source>
        <dbReference type="ARBA" id="ARBA00022688"/>
    </source>
</evidence>
<keyword evidence="9" id="KW-1185">Reference proteome</keyword>
<dbReference type="GO" id="GO:0008289">
    <property type="term" value="F:lipid binding"/>
    <property type="evidence" value="ECO:0007669"/>
    <property type="project" value="UniProtKB-KW"/>
</dbReference>
<gene>
    <name evidence="8" type="ORF">E7681_01290</name>
</gene>
<dbReference type="PANTHER" id="PTHR21427:SF19">
    <property type="entry name" value="UBIQUINONE BIOSYNTHESIS PROTEIN COQ9, MITOCHONDRIAL"/>
    <property type="match status" value="1"/>
</dbReference>
<dbReference type="OrthoDB" id="7201143at2"/>
<comment type="caution">
    <text evidence="8">The sequence shown here is derived from an EMBL/GenBank/DDBJ whole genome shotgun (WGS) entry which is preliminary data.</text>
</comment>
<evidence type="ECO:0000256" key="5">
    <source>
        <dbReference type="ARBA" id="ARBA00023121"/>
    </source>
</evidence>
<sequence length="227" mass="24973">MTAPDVKETLLDAALIHVAFDGWSAETFAAAVADCGVDMAVARAVCPRGAVDLAMAYHQRGDRLMAARFAAEDMTGLRYSEKVAALVRFRIEAADDKEAVRRGTTLFTLPQYAADGARLIWNTCDLIWNLLGDSSDDVNWYTKRMTLSGVYSSTVLYWLGDDSQGEQATWEFLDRRIDDVMRFEKFKASVRANKPLSALLAGPMAVLGAIKAPKRRDDMPGHMGGTN</sequence>
<proteinExistence type="inferred from homology"/>